<dbReference type="PANTHER" id="PTHR46708">
    <property type="entry name" value="TENASCIN"/>
    <property type="match status" value="1"/>
</dbReference>
<dbReference type="Proteomes" id="UP000035642">
    <property type="component" value="Unassembled WGS sequence"/>
</dbReference>
<dbReference type="WBParaSite" id="ACAC_0001117301-mRNA-1">
    <property type="protein sequence ID" value="ACAC_0001117301-mRNA-1"/>
    <property type="gene ID" value="ACAC_0001117301"/>
</dbReference>
<dbReference type="SUPFAM" id="SSF49265">
    <property type="entry name" value="Fibronectin type III"/>
    <property type="match status" value="1"/>
</dbReference>
<evidence type="ECO:0000313" key="2">
    <source>
        <dbReference type="Proteomes" id="UP000035642"/>
    </source>
</evidence>
<name>A0A0K0DIN2_ANGCA</name>
<dbReference type="InterPro" id="IPR050991">
    <property type="entry name" value="ECM_Regulatory_Proteins"/>
</dbReference>
<evidence type="ECO:0000313" key="3">
    <source>
        <dbReference type="WBParaSite" id="ACAC_0001117301-mRNA-1"/>
    </source>
</evidence>
<proteinExistence type="predicted"/>
<dbReference type="AlphaFoldDB" id="A0A0K0DIN2"/>
<keyword evidence="1" id="KW-0677">Repeat</keyword>
<reference evidence="3" key="2">
    <citation type="submission" date="2017-02" db="UniProtKB">
        <authorList>
            <consortium name="WormBaseParasite"/>
        </authorList>
    </citation>
    <scope>IDENTIFICATION</scope>
</reference>
<organism evidence="2 3">
    <name type="scientific">Angiostrongylus cantonensis</name>
    <name type="common">Rat lungworm</name>
    <dbReference type="NCBI Taxonomy" id="6313"/>
    <lineage>
        <taxon>Eukaryota</taxon>
        <taxon>Metazoa</taxon>
        <taxon>Ecdysozoa</taxon>
        <taxon>Nematoda</taxon>
        <taxon>Chromadorea</taxon>
        <taxon>Rhabditida</taxon>
        <taxon>Rhabditina</taxon>
        <taxon>Rhabditomorpha</taxon>
        <taxon>Strongyloidea</taxon>
        <taxon>Metastrongylidae</taxon>
        <taxon>Angiostrongylus</taxon>
    </lineage>
</organism>
<dbReference type="STRING" id="6313.A0A0K0DIN2"/>
<dbReference type="PANTHER" id="PTHR46708:SF2">
    <property type="entry name" value="FIBRONECTIN TYPE-III DOMAIN-CONTAINING PROTEIN"/>
    <property type="match status" value="1"/>
</dbReference>
<reference evidence="2" key="1">
    <citation type="submission" date="2012-09" db="EMBL/GenBank/DDBJ databases">
        <authorList>
            <person name="Martin A.A."/>
        </authorList>
    </citation>
    <scope>NUCLEOTIDE SEQUENCE</scope>
</reference>
<dbReference type="InterPro" id="IPR013783">
    <property type="entry name" value="Ig-like_fold"/>
</dbReference>
<sequence>MKFGEVRSPNPPELDSIEVGEHEATVSYFSPKEANITYRIEYFPEHHPARVNLVETNATLLLLHSLDSDTVYRITVSTSEDVDDPVLPVEQLVSEFGDPSWIHMRAENHVIRVMWSVPNGALCDAFLVNYTVLSITHPKSYSIATLDEFTLIKFFANHTLDLRVFCMLAGSLSKTWWAHRIACLKSPLSVNGLHVISSETDEFYTAQVSIEWNWPTANNFDLFKIVVSYGIGELQVREVGPVILDKLKPAQQYRIVVRNESIELGLKSKAAELETITPPFISSTLFPGPISSTAININFDGTDLEQGRFDHYELVVIANNSGNITKRIEKQQEWKLFRKLPG</sequence>
<keyword evidence="2" id="KW-1185">Reference proteome</keyword>
<dbReference type="InterPro" id="IPR036116">
    <property type="entry name" value="FN3_sf"/>
</dbReference>
<protein>
    <submittedName>
        <fullName evidence="3">Fibronectin type-III domain-containing protein</fullName>
    </submittedName>
</protein>
<evidence type="ECO:0000256" key="1">
    <source>
        <dbReference type="ARBA" id="ARBA00022737"/>
    </source>
</evidence>
<accession>A0A0K0DIN2</accession>
<dbReference type="Gene3D" id="2.60.40.10">
    <property type="entry name" value="Immunoglobulins"/>
    <property type="match status" value="1"/>
</dbReference>